<name>T1GCT6_MEGSC</name>
<dbReference type="EMBL" id="CAQQ02058826">
    <property type="status" value="NOT_ANNOTATED_CDS"/>
    <property type="molecule type" value="Genomic_DNA"/>
</dbReference>
<sequence length="31" mass="3480">MKFKILLFTVFSTLSLTLGNPTSTEPPFYVS</sequence>
<evidence type="ECO:0000256" key="1">
    <source>
        <dbReference type="SAM" id="SignalP"/>
    </source>
</evidence>
<evidence type="ECO:0000313" key="2">
    <source>
        <dbReference type="EnsemblMetazoa" id="MESCA001109-PA"/>
    </source>
</evidence>
<dbReference type="EnsemblMetazoa" id="MESCA001109-RA">
    <property type="protein sequence ID" value="MESCA001109-PA"/>
    <property type="gene ID" value="MESCA001109"/>
</dbReference>
<dbReference type="AlphaFoldDB" id="T1GCT6"/>
<keyword evidence="3" id="KW-1185">Reference proteome</keyword>
<evidence type="ECO:0000313" key="3">
    <source>
        <dbReference type="Proteomes" id="UP000015102"/>
    </source>
</evidence>
<feature type="chain" id="PRO_5004576825" evidence="1">
    <location>
        <begin position="20"/>
        <end position="31"/>
    </location>
</feature>
<dbReference type="Proteomes" id="UP000015102">
    <property type="component" value="Unassembled WGS sequence"/>
</dbReference>
<feature type="signal peptide" evidence="1">
    <location>
        <begin position="1"/>
        <end position="19"/>
    </location>
</feature>
<reference evidence="2" key="2">
    <citation type="submission" date="2015-06" db="UniProtKB">
        <authorList>
            <consortium name="EnsemblMetazoa"/>
        </authorList>
    </citation>
    <scope>IDENTIFICATION</scope>
</reference>
<protein>
    <submittedName>
        <fullName evidence="2">Uncharacterized protein</fullName>
    </submittedName>
</protein>
<accession>T1GCT6</accession>
<organism evidence="2 3">
    <name type="scientific">Megaselia scalaris</name>
    <name type="common">Humpbacked fly</name>
    <name type="synonym">Phora scalaris</name>
    <dbReference type="NCBI Taxonomy" id="36166"/>
    <lineage>
        <taxon>Eukaryota</taxon>
        <taxon>Metazoa</taxon>
        <taxon>Ecdysozoa</taxon>
        <taxon>Arthropoda</taxon>
        <taxon>Hexapoda</taxon>
        <taxon>Insecta</taxon>
        <taxon>Pterygota</taxon>
        <taxon>Neoptera</taxon>
        <taxon>Endopterygota</taxon>
        <taxon>Diptera</taxon>
        <taxon>Brachycera</taxon>
        <taxon>Muscomorpha</taxon>
        <taxon>Platypezoidea</taxon>
        <taxon>Phoridae</taxon>
        <taxon>Megaseliini</taxon>
        <taxon>Megaselia</taxon>
    </lineage>
</organism>
<proteinExistence type="predicted"/>
<reference evidence="3" key="1">
    <citation type="submission" date="2013-02" db="EMBL/GenBank/DDBJ databases">
        <authorList>
            <person name="Hughes D."/>
        </authorList>
    </citation>
    <scope>NUCLEOTIDE SEQUENCE</scope>
    <source>
        <strain>Durham</strain>
        <strain evidence="3">NC isolate 2 -- Noor lab</strain>
    </source>
</reference>
<keyword evidence="1" id="KW-0732">Signal</keyword>
<dbReference type="HOGENOM" id="CLU_3399817_0_0_1"/>